<keyword evidence="2" id="KW-0449">Lipoprotein</keyword>
<accession>A0AAU7Q925</accession>
<feature type="domain" description="DUF7480" evidence="1">
    <location>
        <begin position="27"/>
        <end position="109"/>
    </location>
</feature>
<dbReference type="InterPro" id="IPR054657">
    <property type="entry name" value="T6SS_periplasmic_put"/>
</dbReference>
<dbReference type="InterPro" id="IPR055903">
    <property type="entry name" value="DUF7480"/>
</dbReference>
<name>A0AAU7Q925_9GAMM</name>
<protein>
    <submittedName>
        <fullName evidence="2">T6SS immunity periplasmic lipoprotein</fullName>
    </submittedName>
</protein>
<organism evidence="2">
    <name type="scientific">Acerihabitans sp. KWT182</name>
    <dbReference type="NCBI Taxonomy" id="3157919"/>
    <lineage>
        <taxon>Bacteria</taxon>
        <taxon>Pseudomonadati</taxon>
        <taxon>Pseudomonadota</taxon>
        <taxon>Gammaproteobacteria</taxon>
        <taxon>Enterobacterales</taxon>
        <taxon>Pectobacteriaceae</taxon>
        <taxon>Acerihabitans</taxon>
    </lineage>
</organism>
<dbReference type="AlphaFoldDB" id="A0AAU7Q925"/>
<reference evidence="2" key="1">
    <citation type="submission" date="2024-06" db="EMBL/GenBank/DDBJ databases">
        <authorList>
            <person name="Coelho C."/>
            <person name="Bento M."/>
            <person name="Garcia E."/>
            <person name="Camelo A."/>
            <person name="Brandao I."/>
            <person name="Espirito Santo C."/>
            <person name="Trovao J."/>
            <person name="Verissimo A."/>
            <person name="Costa J."/>
            <person name="Tiago I."/>
        </authorList>
    </citation>
    <scope>NUCLEOTIDE SEQUENCE</scope>
    <source>
        <strain evidence="2">KWT182</strain>
    </source>
</reference>
<evidence type="ECO:0000259" key="1">
    <source>
        <dbReference type="Pfam" id="PF24295"/>
    </source>
</evidence>
<dbReference type="EMBL" id="CP157947">
    <property type="protein sequence ID" value="XBS69654.1"/>
    <property type="molecule type" value="Genomic_DNA"/>
</dbReference>
<gene>
    <name evidence="2" type="ORF">ABK905_25610</name>
</gene>
<evidence type="ECO:0000313" key="2">
    <source>
        <dbReference type="EMBL" id="XBS69654.1"/>
    </source>
</evidence>
<dbReference type="Pfam" id="PF24295">
    <property type="entry name" value="DUF7480"/>
    <property type="match status" value="1"/>
</dbReference>
<dbReference type="NCBIfam" id="NF045617">
    <property type="entry name" value="mostly_LP"/>
    <property type="match status" value="1"/>
</dbReference>
<sequence length="120" mass="13848">MNGKMLLFLPFFTNGCHLLGDKVEPSYQAGVDIVDNKICVTVPIHLEEVVSFIVIEEAGNRHNRIFIPFDELNDPYRPVANQCLTTEGFNFEKEKTYHYTVMLDAPDKKIPAFFDELYIF</sequence>
<proteinExistence type="predicted"/>